<dbReference type="InterPro" id="IPR009057">
    <property type="entry name" value="Homeodomain-like_sf"/>
</dbReference>
<dbReference type="Pfam" id="PF01710">
    <property type="entry name" value="HTH_Tnp_IS630"/>
    <property type="match status" value="1"/>
</dbReference>
<keyword evidence="3" id="KW-1185">Reference proteome</keyword>
<dbReference type="RefSeq" id="WP_109189088.1">
    <property type="nucleotide sequence ID" value="NZ_BMYA01000003.1"/>
</dbReference>
<protein>
    <recommendedName>
        <fullName evidence="1">Transposase Synechocystis PCC 6803 domain-containing protein</fullName>
    </recommendedName>
</protein>
<gene>
    <name evidence="2" type="ORF">DC083_04690</name>
</gene>
<accession>A0A2U2AEV5</accession>
<organism evidence="2 3">
    <name type="scientific">Ignatzschineria ureiclastica</name>
    <dbReference type="NCBI Taxonomy" id="472582"/>
    <lineage>
        <taxon>Bacteria</taxon>
        <taxon>Pseudomonadati</taxon>
        <taxon>Pseudomonadota</taxon>
        <taxon>Gammaproteobacteria</taxon>
        <taxon>Cardiobacteriales</taxon>
        <taxon>Ignatzschineriaceae</taxon>
        <taxon>Ignatzschineria</taxon>
    </lineage>
</organism>
<evidence type="ECO:0000313" key="3">
    <source>
        <dbReference type="Proteomes" id="UP000245020"/>
    </source>
</evidence>
<evidence type="ECO:0000313" key="2">
    <source>
        <dbReference type="EMBL" id="PWD81191.1"/>
    </source>
</evidence>
<reference evidence="3" key="1">
    <citation type="submission" date="2018-05" db="EMBL/GenBank/DDBJ databases">
        <title>Ignatzschineria dubaiensis sp. nov., isolated from necrotic foot tissues of dromedaries (Camelus dromedarius) and associated maggots in Dubai, United Arab Emirates.</title>
        <authorList>
            <person name="Tsang C.C."/>
            <person name="Tang J.Y.M."/>
            <person name="Fong J.Y.H."/>
            <person name="Kinne J."/>
            <person name="Lee H.H."/>
            <person name="Joseph M."/>
            <person name="Jose S."/>
            <person name="Schuster R.K."/>
            <person name="Tang Y."/>
            <person name="Sivakumar S."/>
            <person name="Chen J.H.K."/>
            <person name="Teng J.L.L."/>
            <person name="Lau S.K.P."/>
            <person name="Wernery U."/>
            <person name="Woo P.C.Y."/>
        </authorList>
    </citation>
    <scope>NUCLEOTIDE SEQUENCE [LARGE SCALE GENOMIC DNA]</scope>
    <source>
        <strain evidence="3">KCTC 22644</strain>
    </source>
</reference>
<sequence length="115" mass="13555">MAYEISFRKRILEALDEGKSMAEVSRLFNVSPTSIKKWRQKLAEGSLEDPVRQRNFKKIDPVKLKAYMEEHPDAYLYEIAEVFQCATSSIHEMLVKLGLRRKKKSTTYREQDQKK</sequence>
<dbReference type="SUPFAM" id="SSF46689">
    <property type="entry name" value="Homeodomain-like"/>
    <property type="match status" value="1"/>
</dbReference>
<dbReference type="EMBL" id="QEWQ01000003">
    <property type="protein sequence ID" value="PWD81191.1"/>
    <property type="molecule type" value="Genomic_DNA"/>
</dbReference>
<dbReference type="Proteomes" id="UP000245020">
    <property type="component" value="Unassembled WGS sequence"/>
</dbReference>
<comment type="caution">
    <text evidence="2">The sequence shown here is derived from an EMBL/GenBank/DDBJ whole genome shotgun (WGS) entry which is preliminary data.</text>
</comment>
<dbReference type="AlphaFoldDB" id="A0A2U2AEV5"/>
<name>A0A2U2AEV5_9GAMM</name>
<proteinExistence type="predicted"/>
<feature type="domain" description="Transposase Synechocystis PCC 6803" evidence="1">
    <location>
        <begin position="1"/>
        <end position="114"/>
    </location>
</feature>
<dbReference type="OrthoDB" id="6658576at2"/>
<dbReference type="InterPro" id="IPR002622">
    <property type="entry name" value="Transposase_14"/>
</dbReference>
<evidence type="ECO:0000259" key="1">
    <source>
        <dbReference type="Pfam" id="PF01710"/>
    </source>
</evidence>